<evidence type="ECO:0000256" key="2">
    <source>
        <dbReference type="ARBA" id="ARBA00011475"/>
    </source>
</evidence>
<reference evidence="7 8" key="1">
    <citation type="submission" date="2020-11" db="EMBL/GenBank/DDBJ databases">
        <title>Taxonomic evaluation of the Bacillus sporothermodurans group of bacteria based on whole genome sequences.</title>
        <authorList>
            <person name="Fiedler G."/>
            <person name="Herbstmann A.-D."/>
            <person name="Doll E."/>
            <person name="Wenning M."/>
            <person name="Brinks E."/>
            <person name="Kabisch J."/>
            <person name="Breitenwieser F."/>
            <person name="Lappann M."/>
            <person name="Boehnlein C."/>
            <person name="Franz C."/>
        </authorList>
    </citation>
    <scope>NUCLEOTIDE SEQUENCE [LARGE SCALE GENOMIC DNA]</scope>
    <source>
        <strain evidence="7 8">JCM 19841</strain>
    </source>
</reference>
<dbReference type="EC" id="2.3.1.35" evidence="6"/>
<keyword evidence="6" id="KW-0963">Cytoplasm</keyword>
<keyword evidence="3 6" id="KW-0808">Transferase</keyword>
<feature type="binding site" evidence="6">
    <location>
        <position position="415"/>
    </location>
    <ligand>
        <name>substrate</name>
    </ligand>
</feature>
<dbReference type="Gene3D" id="3.60.70.12">
    <property type="entry name" value="L-amino peptidase D-ALA esterase/amidase"/>
    <property type="match status" value="1"/>
</dbReference>
<dbReference type="Gene3D" id="3.30.2330.10">
    <property type="entry name" value="arginine biosynthesis bifunctional protein suprefamily"/>
    <property type="match status" value="1"/>
</dbReference>
<keyword evidence="4 6" id="KW-0068">Autocatalytic cleavage</keyword>
<accession>A0ABX7DWJ3</accession>
<feature type="binding site" evidence="6">
    <location>
        <position position="410"/>
    </location>
    <ligand>
        <name>substrate</name>
    </ligand>
</feature>
<evidence type="ECO:0000313" key="8">
    <source>
        <dbReference type="Proteomes" id="UP000595691"/>
    </source>
</evidence>
<evidence type="ECO:0000313" key="7">
    <source>
        <dbReference type="EMBL" id="QQZ07816.1"/>
    </source>
</evidence>
<dbReference type="PANTHER" id="PTHR23100:SF0">
    <property type="entry name" value="ARGININE BIOSYNTHESIS BIFUNCTIONAL PROTEIN ARGJ, MITOCHONDRIAL"/>
    <property type="match status" value="1"/>
</dbReference>
<feature type="active site" description="Nucleophile" evidence="6">
    <location>
        <position position="201"/>
    </location>
</feature>
<comment type="catalytic activity">
    <reaction evidence="6">
        <text>N(2)-acetyl-L-ornithine + L-glutamate = N-acetyl-L-glutamate + L-ornithine</text>
        <dbReference type="Rhea" id="RHEA:15349"/>
        <dbReference type="ChEBI" id="CHEBI:29985"/>
        <dbReference type="ChEBI" id="CHEBI:44337"/>
        <dbReference type="ChEBI" id="CHEBI:46911"/>
        <dbReference type="ChEBI" id="CHEBI:57805"/>
        <dbReference type="EC" id="2.3.1.35"/>
    </reaction>
</comment>
<organism evidence="7 8">
    <name type="scientific">Heyndrickxia vini</name>
    <dbReference type="NCBI Taxonomy" id="1476025"/>
    <lineage>
        <taxon>Bacteria</taxon>
        <taxon>Bacillati</taxon>
        <taxon>Bacillota</taxon>
        <taxon>Bacilli</taxon>
        <taxon>Bacillales</taxon>
        <taxon>Bacillaceae</taxon>
        <taxon>Heyndrickxia</taxon>
    </lineage>
</organism>
<dbReference type="Gene3D" id="3.10.20.340">
    <property type="entry name" value="ArgJ beta chain, C-terminal domain"/>
    <property type="match status" value="1"/>
</dbReference>
<comment type="pathway">
    <text evidence="6">Amino-acid biosynthesis; L-arginine biosynthesis; N(2)-acetyl-L-ornithine from L-glutamate: step 1/4.</text>
</comment>
<dbReference type="GO" id="GO:0004358">
    <property type="term" value="F:L-glutamate N-acetyltransferase activity, acting on acetyl-L-ornithine as donor"/>
    <property type="evidence" value="ECO:0007669"/>
    <property type="project" value="UniProtKB-EC"/>
</dbReference>
<dbReference type="EMBL" id="CP065425">
    <property type="protein sequence ID" value="QQZ07816.1"/>
    <property type="molecule type" value="Genomic_DNA"/>
</dbReference>
<proteinExistence type="inferred from homology"/>
<dbReference type="InterPro" id="IPR016117">
    <property type="entry name" value="ArgJ-like_dom_sf"/>
</dbReference>
<keyword evidence="5 6" id="KW-0012">Acyltransferase</keyword>
<comment type="subcellular location">
    <subcellularLocation>
        <location evidence="6">Cytoplasm</location>
    </subcellularLocation>
</comment>
<dbReference type="SUPFAM" id="SSF56266">
    <property type="entry name" value="DmpA/ArgJ-like"/>
    <property type="match status" value="1"/>
</dbReference>
<feature type="binding site" evidence="6">
    <location>
        <position position="164"/>
    </location>
    <ligand>
        <name>substrate</name>
    </ligand>
</feature>
<feature type="binding site" evidence="6">
    <location>
        <position position="287"/>
    </location>
    <ligand>
        <name>substrate</name>
    </ligand>
</feature>
<protein>
    <recommendedName>
        <fullName evidence="6">Arginine biosynthesis bifunctional protein ArgJ</fullName>
    </recommendedName>
    <domain>
        <recommendedName>
            <fullName evidence="6">Glutamate N-acetyltransferase</fullName>
            <ecNumber evidence="6">2.3.1.35</ecNumber>
        </recommendedName>
        <alternativeName>
            <fullName evidence="6">Ornithine acetyltransferase</fullName>
            <shortName evidence="6">OATase</shortName>
        </alternativeName>
        <alternativeName>
            <fullName evidence="6">Ornithine transacetylase</fullName>
        </alternativeName>
    </domain>
    <domain>
        <recommendedName>
            <fullName evidence="6">Amino-acid acetyltransferase</fullName>
            <ecNumber evidence="6">2.3.1.1</ecNumber>
        </recommendedName>
        <alternativeName>
            <fullName evidence="6">N-acetylglutamate synthase</fullName>
            <shortName evidence="6">AGSase</shortName>
        </alternativeName>
    </domain>
    <component>
        <recommendedName>
            <fullName evidence="6">Arginine biosynthesis bifunctional protein ArgJ alpha chain</fullName>
        </recommendedName>
    </component>
    <component>
        <recommendedName>
            <fullName evidence="6">Arginine biosynthesis bifunctional protein ArgJ beta chain</fullName>
        </recommendedName>
    </component>
</protein>
<comment type="function">
    <text evidence="6">Catalyzes two activities which are involved in the cyclic version of arginine biosynthesis: the synthesis of N-acetylglutamate from glutamate and acetyl-CoA as the acetyl donor, and of ornithine by transacetylation between N(2)-acetylornithine and glutamate.</text>
</comment>
<dbReference type="Pfam" id="PF01960">
    <property type="entry name" value="ArgJ"/>
    <property type="match status" value="1"/>
</dbReference>
<feature type="binding site" evidence="6">
    <location>
        <position position="201"/>
    </location>
    <ligand>
        <name>substrate</name>
    </ligand>
</feature>
<keyword evidence="6" id="KW-0055">Arginine biosynthesis</keyword>
<evidence type="ECO:0000256" key="1">
    <source>
        <dbReference type="ARBA" id="ARBA00006774"/>
    </source>
</evidence>
<dbReference type="NCBIfam" id="TIGR00120">
    <property type="entry name" value="ArgJ"/>
    <property type="match status" value="1"/>
</dbReference>
<dbReference type="PANTHER" id="PTHR23100">
    <property type="entry name" value="ARGININE BIOSYNTHESIS BIFUNCTIONAL PROTEIN ARGJ"/>
    <property type="match status" value="1"/>
</dbReference>
<dbReference type="CDD" id="cd02152">
    <property type="entry name" value="OAT"/>
    <property type="match status" value="1"/>
</dbReference>
<feature type="site" description="Involved in the stabilization of negative charge on the oxyanion by the formation of the oxyanion hole" evidence="6">
    <location>
        <position position="128"/>
    </location>
</feature>
<evidence type="ECO:0000256" key="3">
    <source>
        <dbReference type="ARBA" id="ARBA00022679"/>
    </source>
</evidence>
<evidence type="ECO:0000256" key="6">
    <source>
        <dbReference type="HAMAP-Rule" id="MF_01106"/>
    </source>
</evidence>
<keyword evidence="8" id="KW-1185">Reference proteome</keyword>
<feature type="site" description="Cleavage; by autolysis" evidence="6">
    <location>
        <begin position="200"/>
        <end position="201"/>
    </location>
</feature>
<keyword evidence="6" id="KW-0028">Amino-acid biosynthesis</keyword>
<name>A0ABX7DWJ3_9BACI</name>
<evidence type="ECO:0000256" key="4">
    <source>
        <dbReference type="ARBA" id="ARBA00022813"/>
    </source>
</evidence>
<dbReference type="EC" id="2.3.1.1" evidence="6"/>
<comment type="catalytic activity">
    <reaction evidence="6">
        <text>L-glutamate + acetyl-CoA = N-acetyl-L-glutamate + CoA + H(+)</text>
        <dbReference type="Rhea" id="RHEA:24292"/>
        <dbReference type="ChEBI" id="CHEBI:15378"/>
        <dbReference type="ChEBI" id="CHEBI:29985"/>
        <dbReference type="ChEBI" id="CHEBI:44337"/>
        <dbReference type="ChEBI" id="CHEBI:57287"/>
        <dbReference type="ChEBI" id="CHEBI:57288"/>
        <dbReference type="EC" id="2.3.1.1"/>
    </reaction>
</comment>
<feature type="chain" id="PRO_5044914484" description="Arginine biosynthesis bifunctional protein ArgJ beta chain" evidence="6">
    <location>
        <begin position="201"/>
        <end position="415"/>
    </location>
</feature>
<comment type="similarity">
    <text evidence="1 6">Belongs to the ArgJ family.</text>
</comment>
<dbReference type="NCBIfam" id="NF003802">
    <property type="entry name" value="PRK05388.1"/>
    <property type="match status" value="1"/>
</dbReference>
<dbReference type="HAMAP" id="MF_01106">
    <property type="entry name" value="ArgJ"/>
    <property type="match status" value="1"/>
</dbReference>
<dbReference type="InterPro" id="IPR042195">
    <property type="entry name" value="ArgJ_beta_C"/>
</dbReference>
<dbReference type="RefSeq" id="WP_202776648.1">
    <property type="nucleotide sequence ID" value="NZ_CP065425.1"/>
</dbReference>
<feature type="site" description="Involved in the stabilization of negative charge on the oxyanion by the formation of the oxyanion hole" evidence="6">
    <location>
        <position position="127"/>
    </location>
</feature>
<dbReference type="InterPro" id="IPR002813">
    <property type="entry name" value="Arg_biosynth_ArgJ"/>
</dbReference>
<evidence type="ECO:0000256" key="5">
    <source>
        <dbReference type="ARBA" id="ARBA00023315"/>
    </source>
</evidence>
<feature type="binding site" evidence="6">
    <location>
        <position position="190"/>
    </location>
    <ligand>
        <name>substrate</name>
    </ligand>
</feature>
<keyword evidence="6" id="KW-0511">Multifunctional enzyme</keyword>
<sequence>MNSVQQVGVLNGNIDRLIEGNITSPLGFFAGGLFCGIKRKRLDLAWIYSEVPATAAAVYTSNLFQAPPLKVTQDSLKSGGKIQGVIVNSGNANACTGEEGLQNALRMRGMFAEQIDVPEQLIAVSSTGIIGEQLPMEKIEKGILNITDCYQQNNADEFEQAILTTDTFTKHACIKLEISGKVVTIGGAAKGSGMIHPKMGTMLAFITTDACVQPDALHQALKNVTNETFNMITVDGDTSTNDMVLILANGKVENMELTPQHPEWNVFEQSLNLVCQSLAKQIAKDGEGATKLIEVQVEGAESDQDAKKVAKAIVGSNLVKTAIYGEDPNWGRIVAAIGYSGVELNTSQVNVSLGAIKLLENGIPYPFSEKEATNYLQQNETIQIFVDLSAASGNAVAWGCDLTYDYVKINASYRT</sequence>
<feature type="chain" id="PRO_5044914485" description="Arginine biosynthesis bifunctional protein ArgJ alpha chain" evidence="6">
    <location>
        <begin position="1"/>
        <end position="200"/>
    </location>
</feature>
<comment type="pathway">
    <text evidence="6">Amino-acid biosynthesis; L-arginine biosynthesis; L-ornithine and N-acetyl-L-glutamate from L-glutamate and N(2)-acetyl-L-ornithine (cyclic): step 1/1.</text>
</comment>
<comment type="subunit">
    <text evidence="2 6">Heterotetramer of two alpha and two beta chains.</text>
</comment>
<dbReference type="Proteomes" id="UP000595691">
    <property type="component" value="Chromosome"/>
</dbReference>
<gene>
    <name evidence="6 7" type="primary">argJ</name>
    <name evidence="7" type="ORF">I5776_12005</name>
</gene>